<dbReference type="RefSeq" id="WP_007321467.1">
    <property type="nucleotide sequence ID" value="NZ_BAEE01000036.1"/>
</dbReference>
<comment type="caution">
    <text evidence="2">The sequence shown here is derived from an EMBL/GenBank/DDBJ whole genome shotgun (WGS) entry which is preliminary data.</text>
</comment>
<gene>
    <name evidence="2" type="primary">mshB</name>
    <name evidence="2" type="ORF">GOARA_036_01230</name>
</gene>
<dbReference type="Pfam" id="PF02585">
    <property type="entry name" value="PIG-L"/>
    <property type="match status" value="1"/>
</dbReference>
<keyword evidence="1" id="KW-0862">Zinc</keyword>
<keyword evidence="3" id="KW-1185">Reference proteome</keyword>
<dbReference type="STRING" id="1073574.GOARA_036_01230"/>
<accession>G7H0L6</accession>
<dbReference type="Proteomes" id="UP000035088">
    <property type="component" value="Unassembled WGS sequence"/>
</dbReference>
<dbReference type="GO" id="GO:0016811">
    <property type="term" value="F:hydrolase activity, acting on carbon-nitrogen (but not peptide) bonds, in linear amides"/>
    <property type="evidence" value="ECO:0007669"/>
    <property type="project" value="TreeGrafter"/>
</dbReference>
<evidence type="ECO:0000313" key="2">
    <source>
        <dbReference type="EMBL" id="GAB09391.1"/>
    </source>
</evidence>
<dbReference type="InterPro" id="IPR003737">
    <property type="entry name" value="GlcNAc_PI_deacetylase-related"/>
</dbReference>
<evidence type="ECO:0000313" key="3">
    <source>
        <dbReference type="Proteomes" id="UP000035088"/>
    </source>
</evidence>
<reference evidence="2 3" key="1">
    <citation type="submission" date="2011-11" db="EMBL/GenBank/DDBJ databases">
        <title>Whole genome shotgun sequence of Gordonia araii NBRC 100433.</title>
        <authorList>
            <person name="Yoshida Y."/>
            <person name="Hosoyama A."/>
            <person name="Tsuchikane K."/>
            <person name="Katsumata H."/>
            <person name="Yamazaki S."/>
            <person name="Fujita N."/>
        </authorList>
    </citation>
    <scope>NUCLEOTIDE SEQUENCE [LARGE SCALE GENOMIC DNA]</scope>
    <source>
        <strain evidence="2 3">NBRC 100433</strain>
    </source>
</reference>
<dbReference type="Gene3D" id="3.40.50.10320">
    <property type="entry name" value="LmbE-like"/>
    <property type="match status" value="1"/>
</dbReference>
<protein>
    <submittedName>
        <fullName evidence="2">N-acetyl-1-D-myo-Inosityl-2-amino-2-deoxy-alpha-D-glucopyranoside deacetylase MshB</fullName>
    </submittedName>
</protein>
<dbReference type="AlphaFoldDB" id="G7H0L6"/>
<evidence type="ECO:0000256" key="1">
    <source>
        <dbReference type="ARBA" id="ARBA00022833"/>
    </source>
</evidence>
<dbReference type="OrthoDB" id="158614at2"/>
<proteinExistence type="predicted"/>
<dbReference type="PANTHER" id="PTHR12993">
    <property type="entry name" value="N-ACETYLGLUCOSAMINYL-PHOSPHATIDYLINOSITOL DE-N-ACETYLASE-RELATED"/>
    <property type="match status" value="1"/>
</dbReference>
<dbReference type="EMBL" id="BAEE01000036">
    <property type="protein sequence ID" value="GAB09391.1"/>
    <property type="molecule type" value="Genomic_DNA"/>
</dbReference>
<sequence>MTLPRILCVQAHPDDETIWTGGTLARHCAAGGQADVLTTTWAAGQPRHLELVDALRLLGLPREPIMLGYADGGVADSSAEPPLVAVPFDDSVAALTAHIRALRPDIVLTTDAFGIYGHPDHIHTHRMVLAAAEAAAEPHLYPGAGPAWQVSSLYLVTVSVSRAQRAWEQVMASRGDSGARDAAFAFGCPDERIDEVVDVRAFLDVKWRALQAHRTEFERSRTLRAIRALDDTTRTSLLGWECYLRRDLVGSGRDLVA</sequence>
<dbReference type="GO" id="GO:0016137">
    <property type="term" value="P:glycoside metabolic process"/>
    <property type="evidence" value="ECO:0007669"/>
    <property type="project" value="UniProtKB-ARBA"/>
</dbReference>
<dbReference type="InterPro" id="IPR024078">
    <property type="entry name" value="LmbE-like_dom_sf"/>
</dbReference>
<name>G7H0L6_9ACTN</name>
<dbReference type="SUPFAM" id="SSF102588">
    <property type="entry name" value="LmbE-like"/>
    <property type="match status" value="1"/>
</dbReference>
<organism evidence="2 3">
    <name type="scientific">Gordonia araii NBRC 100433</name>
    <dbReference type="NCBI Taxonomy" id="1073574"/>
    <lineage>
        <taxon>Bacteria</taxon>
        <taxon>Bacillati</taxon>
        <taxon>Actinomycetota</taxon>
        <taxon>Actinomycetes</taxon>
        <taxon>Mycobacteriales</taxon>
        <taxon>Gordoniaceae</taxon>
        <taxon>Gordonia</taxon>
    </lineage>
</organism>
<dbReference type="PANTHER" id="PTHR12993:SF26">
    <property type="entry name" value="1D-MYO-INOSITOL 2-ACETAMIDO-2-DEOXY-ALPHA-D-GLUCOPYRANOSIDE DEACETYLASE"/>
    <property type="match status" value="1"/>
</dbReference>